<dbReference type="AlphaFoldDB" id="A0A3M7PUH3"/>
<name>A0A3M7PUH3_BRAPC</name>
<proteinExistence type="predicted"/>
<comment type="caution">
    <text evidence="1">The sequence shown here is derived from an EMBL/GenBank/DDBJ whole genome shotgun (WGS) entry which is preliminary data.</text>
</comment>
<protein>
    <submittedName>
        <fullName evidence="1">Uncharacterized protein</fullName>
    </submittedName>
</protein>
<dbReference type="EMBL" id="REGN01008750">
    <property type="protein sequence ID" value="RNA02797.1"/>
    <property type="molecule type" value="Genomic_DNA"/>
</dbReference>
<evidence type="ECO:0000313" key="1">
    <source>
        <dbReference type="EMBL" id="RNA02797.1"/>
    </source>
</evidence>
<reference evidence="1 2" key="1">
    <citation type="journal article" date="2018" name="Sci. Rep.">
        <title>Genomic signatures of local adaptation to the degree of environmental predictability in rotifers.</title>
        <authorList>
            <person name="Franch-Gras L."/>
            <person name="Hahn C."/>
            <person name="Garcia-Roger E.M."/>
            <person name="Carmona M.J."/>
            <person name="Serra M."/>
            <person name="Gomez A."/>
        </authorList>
    </citation>
    <scope>NUCLEOTIDE SEQUENCE [LARGE SCALE GENOMIC DNA]</scope>
    <source>
        <strain evidence="1">HYR1</strain>
    </source>
</reference>
<dbReference type="Proteomes" id="UP000276133">
    <property type="component" value="Unassembled WGS sequence"/>
</dbReference>
<organism evidence="1 2">
    <name type="scientific">Brachionus plicatilis</name>
    <name type="common">Marine rotifer</name>
    <name type="synonym">Brachionus muelleri</name>
    <dbReference type="NCBI Taxonomy" id="10195"/>
    <lineage>
        <taxon>Eukaryota</taxon>
        <taxon>Metazoa</taxon>
        <taxon>Spiralia</taxon>
        <taxon>Gnathifera</taxon>
        <taxon>Rotifera</taxon>
        <taxon>Eurotatoria</taxon>
        <taxon>Monogononta</taxon>
        <taxon>Pseudotrocha</taxon>
        <taxon>Ploima</taxon>
        <taxon>Brachionidae</taxon>
        <taxon>Brachionus</taxon>
    </lineage>
</organism>
<sequence length="128" mass="15127">MNILIVLVIVIKNYRQIEVHYQIKLYKLFSEILEESIKVKVNQKNKLAFPISQALSEKKMMIFTRVIRRSKFSQTEMSVNSFSVIEAFTYYHIIISHLIIFRKSKTHPYIIIGKSNCSCSSYFQNIKN</sequence>
<gene>
    <name evidence="1" type="ORF">BpHYR1_001430</name>
</gene>
<keyword evidence="2" id="KW-1185">Reference proteome</keyword>
<accession>A0A3M7PUH3</accession>
<evidence type="ECO:0000313" key="2">
    <source>
        <dbReference type="Proteomes" id="UP000276133"/>
    </source>
</evidence>